<protein>
    <submittedName>
        <fullName evidence="2">Excinuclease ABC C subunit domain protein</fullName>
    </submittedName>
</protein>
<feature type="domain" description="GIY-YIG" evidence="1">
    <location>
        <begin position="1"/>
        <end position="76"/>
    </location>
</feature>
<dbReference type="AlphaFoldDB" id="A0A0G0JHS9"/>
<evidence type="ECO:0000313" key="3">
    <source>
        <dbReference type="Proteomes" id="UP000034849"/>
    </source>
</evidence>
<dbReference type="Proteomes" id="UP000034849">
    <property type="component" value="Unassembled WGS sequence"/>
</dbReference>
<accession>A0A0G0JHS9</accession>
<name>A0A0G0JHS9_9BACT</name>
<dbReference type="STRING" id="1619046.US42_C0007G0032"/>
<sequence length="88" mass="10413">MKGYIYLLESPNCLRPYLGSTVDIFSREKEHNQGLTKSTCGKGPWKIKRFWEFEDIKQARQIEYKIKKIKVKLTELSVENFIKQTISN</sequence>
<dbReference type="Gene3D" id="3.40.1440.10">
    <property type="entry name" value="GIY-YIG endonuclease"/>
    <property type="match status" value="1"/>
</dbReference>
<dbReference type="EMBL" id="LBSX01000007">
    <property type="protein sequence ID" value="KKQ27641.1"/>
    <property type="molecule type" value="Genomic_DNA"/>
</dbReference>
<evidence type="ECO:0000259" key="1">
    <source>
        <dbReference type="PROSITE" id="PS50164"/>
    </source>
</evidence>
<dbReference type="SUPFAM" id="SSF82771">
    <property type="entry name" value="GIY-YIG endonuclease"/>
    <property type="match status" value="1"/>
</dbReference>
<dbReference type="PROSITE" id="PS50164">
    <property type="entry name" value="GIY_YIG"/>
    <property type="match status" value="1"/>
</dbReference>
<gene>
    <name evidence="2" type="ORF">US42_C0007G0032</name>
</gene>
<organism evidence="2 3">
    <name type="scientific">Candidatus Magasanikbacteria bacterium GW2011_GWC2_37_14</name>
    <dbReference type="NCBI Taxonomy" id="1619046"/>
    <lineage>
        <taxon>Bacteria</taxon>
        <taxon>Candidatus Magasanikiibacteriota</taxon>
    </lineage>
</organism>
<dbReference type="Pfam" id="PF01541">
    <property type="entry name" value="GIY-YIG"/>
    <property type="match status" value="1"/>
</dbReference>
<dbReference type="InterPro" id="IPR035901">
    <property type="entry name" value="GIY-YIG_endonuc_sf"/>
</dbReference>
<evidence type="ECO:0000313" key="2">
    <source>
        <dbReference type="EMBL" id="KKQ27641.1"/>
    </source>
</evidence>
<reference evidence="2 3" key="1">
    <citation type="journal article" date="2015" name="Nature">
        <title>rRNA introns, odd ribosomes, and small enigmatic genomes across a large radiation of phyla.</title>
        <authorList>
            <person name="Brown C.T."/>
            <person name="Hug L.A."/>
            <person name="Thomas B.C."/>
            <person name="Sharon I."/>
            <person name="Castelle C.J."/>
            <person name="Singh A."/>
            <person name="Wilkins M.J."/>
            <person name="Williams K.H."/>
            <person name="Banfield J.F."/>
        </authorList>
    </citation>
    <scope>NUCLEOTIDE SEQUENCE [LARGE SCALE GENOMIC DNA]</scope>
</reference>
<dbReference type="InterPro" id="IPR000305">
    <property type="entry name" value="GIY-YIG_endonuc"/>
</dbReference>
<proteinExistence type="predicted"/>
<comment type="caution">
    <text evidence="2">The sequence shown here is derived from an EMBL/GenBank/DDBJ whole genome shotgun (WGS) entry which is preliminary data.</text>
</comment>